<dbReference type="AlphaFoldDB" id="A0A0G1NMP8"/>
<evidence type="ECO:0000313" key="2">
    <source>
        <dbReference type="Proteomes" id="UP000034107"/>
    </source>
</evidence>
<protein>
    <submittedName>
        <fullName evidence="1">Uncharacterized protein</fullName>
    </submittedName>
</protein>
<gene>
    <name evidence="1" type="ORF">UX31_C0014G0002</name>
</gene>
<organism evidence="1 2">
    <name type="scientific">Candidatus Nomurabacteria bacterium GW2011_GWA1_46_11</name>
    <dbReference type="NCBI Taxonomy" id="1618732"/>
    <lineage>
        <taxon>Bacteria</taxon>
        <taxon>Candidatus Nomuraibacteriota</taxon>
    </lineage>
</organism>
<evidence type="ECO:0000313" key="1">
    <source>
        <dbReference type="EMBL" id="KKU21706.1"/>
    </source>
</evidence>
<proteinExistence type="predicted"/>
<reference evidence="1 2" key="1">
    <citation type="journal article" date="2015" name="Nature">
        <title>rRNA introns, odd ribosomes, and small enigmatic genomes across a large radiation of phyla.</title>
        <authorList>
            <person name="Brown C.T."/>
            <person name="Hug L.A."/>
            <person name="Thomas B.C."/>
            <person name="Sharon I."/>
            <person name="Castelle C.J."/>
            <person name="Singh A."/>
            <person name="Wilkins M.J."/>
            <person name="Williams K.H."/>
            <person name="Banfield J.F."/>
        </authorList>
    </citation>
    <scope>NUCLEOTIDE SEQUENCE [LARGE SCALE GENOMIC DNA]</scope>
</reference>
<comment type="caution">
    <text evidence="1">The sequence shown here is derived from an EMBL/GenBank/DDBJ whole genome shotgun (WGS) entry which is preliminary data.</text>
</comment>
<dbReference type="EMBL" id="LCLS01000014">
    <property type="protein sequence ID" value="KKU21706.1"/>
    <property type="molecule type" value="Genomic_DNA"/>
</dbReference>
<dbReference type="Proteomes" id="UP000034107">
    <property type="component" value="Unassembled WGS sequence"/>
</dbReference>
<accession>A0A0G1NMP8</accession>
<name>A0A0G1NMP8_9BACT</name>
<sequence>MLAERFAAWYRYLTAPSDTRKYHHPDVVVEVVHLTRDNGNQIVWARFDPPISG</sequence>